<feature type="chain" id="PRO_5032606630" description="Malectin-like domain-containing protein" evidence="2">
    <location>
        <begin position="25"/>
        <end position="226"/>
    </location>
</feature>
<evidence type="ECO:0000259" key="3">
    <source>
        <dbReference type="Pfam" id="PF12819"/>
    </source>
</evidence>
<dbReference type="Pfam" id="PF12819">
    <property type="entry name" value="Malectin_like"/>
    <property type="match status" value="1"/>
</dbReference>
<sequence>MTSVLVLVLLILSGLSVLYMPTLAAVFPNINCGSLDSDSFTDENNITWVGDARYIKSGERQNVTTSDNTAAFPPFTTRRVVPTGQKNCYSIDVGKGEHVLLRTHFYSGNSTTDLSCKSAFDLQFNGNHWVTVDTCGGKPFDHQVIYHTKFDAISVCLAQTDPHRPPFISAIQVISLDDGMYSGVDRNHPLFTLRRRNYGGDKNVRYAKQSQRYLSNSFIYFLQIVS</sequence>
<organism evidence="4 5">
    <name type="scientific">Nelumbo nucifera</name>
    <name type="common">Sacred lotus</name>
    <dbReference type="NCBI Taxonomy" id="4432"/>
    <lineage>
        <taxon>Eukaryota</taxon>
        <taxon>Viridiplantae</taxon>
        <taxon>Streptophyta</taxon>
        <taxon>Embryophyta</taxon>
        <taxon>Tracheophyta</taxon>
        <taxon>Spermatophyta</taxon>
        <taxon>Magnoliopsida</taxon>
        <taxon>Proteales</taxon>
        <taxon>Nelumbonaceae</taxon>
        <taxon>Nelumbo</taxon>
    </lineage>
</organism>
<dbReference type="EMBL" id="DUZY01000007">
    <property type="protein sequence ID" value="DAD46305.1"/>
    <property type="molecule type" value="Genomic_DNA"/>
</dbReference>
<reference evidence="4 5" key="1">
    <citation type="journal article" date="2020" name="Mol. Biol. Evol.">
        <title>Distinct Expression and Methylation Patterns for Genes with Different Fates following a Single Whole-Genome Duplication in Flowering Plants.</title>
        <authorList>
            <person name="Shi T."/>
            <person name="Rahmani R.S."/>
            <person name="Gugger P.F."/>
            <person name="Wang M."/>
            <person name="Li H."/>
            <person name="Zhang Y."/>
            <person name="Li Z."/>
            <person name="Wang Q."/>
            <person name="Van de Peer Y."/>
            <person name="Marchal K."/>
            <person name="Chen J."/>
        </authorList>
    </citation>
    <scope>NUCLEOTIDE SEQUENCE [LARGE SCALE GENOMIC DNA]</scope>
    <source>
        <tissue evidence="4">Leaf</tissue>
    </source>
</reference>
<feature type="signal peptide" evidence="2">
    <location>
        <begin position="1"/>
        <end position="24"/>
    </location>
</feature>
<comment type="caution">
    <text evidence="4">The sequence shown here is derived from an EMBL/GenBank/DDBJ whole genome shotgun (WGS) entry which is preliminary data.</text>
</comment>
<evidence type="ECO:0000256" key="1">
    <source>
        <dbReference type="ARBA" id="ARBA00004167"/>
    </source>
</evidence>
<dbReference type="AlphaFoldDB" id="A0A822ZSC5"/>
<dbReference type="PANTHER" id="PTHR45631">
    <property type="entry name" value="OS07G0107800 PROTEIN-RELATED"/>
    <property type="match status" value="1"/>
</dbReference>
<evidence type="ECO:0000256" key="2">
    <source>
        <dbReference type="SAM" id="SignalP"/>
    </source>
</evidence>
<name>A0A822ZSC5_NELNU</name>
<comment type="subcellular location">
    <subcellularLocation>
        <location evidence="1">Membrane</location>
        <topology evidence="1">Single-pass membrane protein</topology>
    </subcellularLocation>
</comment>
<dbReference type="Gene3D" id="2.60.120.430">
    <property type="entry name" value="Galactose-binding lectin"/>
    <property type="match status" value="1"/>
</dbReference>
<gene>
    <name evidence="4" type="ORF">HUJ06_004535</name>
</gene>
<proteinExistence type="predicted"/>
<evidence type="ECO:0000313" key="4">
    <source>
        <dbReference type="EMBL" id="DAD46305.1"/>
    </source>
</evidence>
<keyword evidence="2" id="KW-0732">Signal</keyword>
<keyword evidence="5" id="KW-1185">Reference proteome</keyword>
<dbReference type="PANTHER" id="PTHR45631:SF44">
    <property type="entry name" value="CARBOHYDRATE-BINDING PROTEIN OF THE ER PROTEIN"/>
    <property type="match status" value="1"/>
</dbReference>
<accession>A0A822ZSC5</accession>
<dbReference type="Proteomes" id="UP000607653">
    <property type="component" value="Unassembled WGS sequence"/>
</dbReference>
<dbReference type="GO" id="GO:0016020">
    <property type="term" value="C:membrane"/>
    <property type="evidence" value="ECO:0007669"/>
    <property type="project" value="UniProtKB-SubCell"/>
</dbReference>
<evidence type="ECO:0000313" key="5">
    <source>
        <dbReference type="Proteomes" id="UP000607653"/>
    </source>
</evidence>
<dbReference type="InterPro" id="IPR024788">
    <property type="entry name" value="Malectin-like_Carb-bd_dom"/>
</dbReference>
<protein>
    <recommendedName>
        <fullName evidence="3">Malectin-like domain-containing protein</fullName>
    </recommendedName>
</protein>
<feature type="domain" description="Malectin-like" evidence="3">
    <location>
        <begin position="30"/>
        <end position="208"/>
    </location>
</feature>